<sequence>MVNLHFTTLLVGLSALSFSPSFALPVIKRDEAATAVPIPGKYIVTLKPGVSPTHVKTHLNWVRDVHARSLSHRDTSGVDQVYKIGNDFNGYAGSFDDDTIQQIRGSNDVTAVEQDMVWPLLTVPTSTTRRDLTMQSGAPWGLGSISHRAPNFTDYIYDPSAGEGTYAYVIDTGLRTTHVEFEGTRGTLGYNAYPDSEFVDQIGHGTHVAGTLAGKAYGVAKKATVVAVKVFDYGSSTTAIVLDGYVWAVNNITASNRAANSVISMSLGGPKSAAFNSAIAEAYANGILSVVAAGNDGLDASNGSPASAPEALVVGAVDVNNERPKWSNFGSLVDIFAPGVDVLSAWNWDDNDFLAIEGTSMATPHVAGLVLYLKSLEKTVTGKVASTAVEVVTKVRSLGTQGVVRNGGKGSPNLLAYNGNGA</sequence>
<keyword evidence="4 6" id="KW-0378">Hydrolase</keyword>
<reference evidence="11" key="1">
    <citation type="journal article" date="2023" name="Mol. Phylogenet. Evol.">
        <title>Genome-scale phylogeny and comparative genomics of the fungal order Sordariales.</title>
        <authorList>
            <person name="Hensen N."/>
            <person name="Bonometti L."/>
            <person name="Westerberg I."/>
            <person name="Brannstrom I.O."/>
            <person name="Guillou S."/>
            <person name="Cros-Aarteil S."/>
            <person name="Calhoun S."/>
            <person name="Haridas S."/>
            <person name="Kuo A."/>
            <person name="Mondo S."/>
            <person name="Pangilinan J."/>
            <person name="Riley R."/>
            <person name="LaButti K."/>
            <person name="Andreopoulos B."/>
            <person name="Lipzen A."/>
            <person name="Chen C."/>
            <person name="Yan M."/>
            <person name="Daum C."/>
            <person name="Ng V."/>
            <person name="Clum A."/>
            <person name="Steindorff A."/>
            <person name="Ohm R.A."/>
            <person name="Martin F."/>
            <person name="Silar P."/>
            <person name="Natvig D.O."/>
            <person name="Lalanne C."/>
            <person name="Gautier V."/>
            <person name="Ament-Velasquez S.L."/>
            <person name="Kruys A."/>
            <person name="Hutchinson M.I."/>
            <person name="Powell A.J."/>
            <person name="Barry K."/>
            <person name="Miller A.N."/>
            <person name="Grigoriev I.V."/>
            <person name="Debuchy R."/>
            <person name="Gladieux P."/>
            <person name="Hiltunen Thoren M."/>
            <person name="Johannesson H."/>
        </authorList>
    </citation>
    <scope>NUCLEOTIDE SEQUENCE</scope>
    <source>
        <strain evidence="11">PSN309</strain>
    </source>
</reference>
<protein>
    <submittedName>
        <fullName evidence="11">Serine protease with a subtilisin domain</fullName>
    </submittedName>
</protein>
<dbReference type="Gene3D" id="3.30.70.80">
    <property type="entry name" value="Peptidase S8 propeptide/proteinase inhibitor I9"/>
    <property type="match status" value="1"/>
</dbReference>
<evidence type="ECO:0000259" key="9">
    <source>
        <dbReference type="Pfam" id="PF00082"/>
    </source>
</evidence>
<dbReference type="GO" id="GO:0006508">
    <property type="term" value="P:proteolysis"/>
    <property type="evidence" value="ECO:0007669"/>
    <property type="project" value="UniProtKB-KW"/>
</dbReference>
<evidence type="ECO:0000256" key="2">
    <source>
        <dbReference type="ARBA" id="ARBA00022670"/>
    </source>
</evidence>
<dbReference type="Pfam" id="PF05922">
    <property type="entry name" value="Inhibitor_I9"/>
    <property type="match status" value="1"/>
</dbReference>
<dbReference type="AlphaFoldDB" id="A0AAN6WSH1"/>
<evidence type="ECO:0000256" key="5">
    <source>
        <dbReference type="ARBA" id="ARBA00022825"/>
    </source>
</evidence>
<feature type="chain" id="PRO_5042882644" evidence="8">
    <location>
        <begin position="24"/>
        <end position="422"/>
    </location>
</feature>
<evidence type="ECO:0000256" key="3">
    <source>
        <dbReference type="ARBA" id="ARBA00022729"/>
    </source>
</evidence>
<dbReference type="PROSITE" id="PS00137">
    <property type="entry name" value="SUBTILASE_HIS"/>
    <property type="match status" value="1"/>
</dbReference>
<reference evidence="11" key="2">
    <citation type="submission" date="2023-05" db="EMBL/GenBank/DDBJ databases">
        <authorList>
            <consortium name="Lawrence Berkeley National Laboratory"/>
            <person name="Steindorff A."/>
            <person name="Hensen N."/>
            <person name="Bonometti L."/>
            <person name="Westerberg I."/>
            <person name="Brannstrom I.O."/>
            <person name="Guillou S."/>
            <person name="Cros-Aarteil S."/>
            <person name="Calhoun S."/>
            <person name="Haridas S."/>
            <person name="Kuo A."/>
            <person name="Mondo S."/>
            <person name="Pangilinan J."/>
            <person name="Riley R."/>
            <person name="Labutti K."/>
            <person name="Andreopoulos B."/>
            <person name="Lipzen A."/>
            <person name="Chen C."/>
            <person name="Yanf M."/>
            <person name="Daum C."/>
            <person name="Ng V."/>
            <person name="Clum A."/>
            <person name="Ohm R."/>
            <person name="Martin F."/>
            <person name="Silar P."/>
            <person name="Natvig D."/>
            <person name="Lalanne C."/>
            <person name="Gautier V."/>
            <person name="Ament-Velasquez S.L."/>
            <person name="Kruys A."/>
            <person name="Hutchinson M.I."/>
            <person name="Powell A.J."/>
            <person name="Barry K."/>
            <person name="Miller A.N."/>
            <person name="Grigoriev I.V."/>
            <person name="Debuchy R."/>
            <person name="Gladieux P."/>
            <person name="Thoren M.H."/>
            <person name="Johannesson H."/>
        </authorList>
    </citation>
    <scope>NUCLEOTIDE SEQUENCE</scope>
    <source>
        <strain evidence="11">PSN309</strain>
    </source>
</reference>
<dbReference type="InterPro" id="IPR023828">
    <property type="entry name" value="Peptidase_S8_Ser-AS"/>
</dbReference>
<feature type="domain" description="Peptidase S8/S53" evidence="9">
    <location>
        <begin position="164"/>
        <end position="384"/>
    </location>
</feature>
<dbReference type="InterPro" id="IPR010259">
    <property type="entry name" value="S8pro/Inhibitor_I9"/>
</dbReference>
<accession>A0AAN6WSH1</accession>
<evidence type="ECO:0000259" key="10">
    <source>
        <dbReference type="Pfam" id="PF05922"/>
    </source>
</evidence>
<comment type="similarity">
    <text evidence="1 6 7">Belongs to the peptidase S8 family.</text>
</comment>
<feature type="domain" description="Inhibitor I9" evidence="10">
    <location>
        <begin position="41"/>
        <end position="120"/>
    </location>
</feature>
<keyword evidence="2 6" id="KW-0645">Protease</keyword>
<dbReference type="EMBL" id="MU864444">
    <property type="protein sequence ID" value="KAK4185612.1"/>
    <property type="molecule type" value="Genomic_DNA"/>
</dbReference>
<dbReference type="PROSITE" id="PS00136">
    <property type="entry name" value="SUBTILASE_ASP"/>
    <property type="match status" value="1"/>
</dbReference>
<dbReference type="SUPFAM" id="SSF54897">
    <property type="entry name" value="Protease propeptides/inhibitors"/>
    <property type="match status" value="1"/>
</dbReference>
<evidence type="ECO:0000313" key="12">
    <source>
        <dbReference type="Proteomes" id="UP001302126"/>
    </source>
</evidence>
<dbReference type="PROSITE" id="PS51892">
    <property type="entry name" value="SUBTILASE"/>
    <property type="match status" value="1"/>
</dbReference>
<keyword evidence="12" id="KW-1185">Reference proteome</keyword>
<evidence type="ECO:0000256" key="7">
    <source>
        <dbReference type="RuleBase" id="RU003355"/>
    </source>
</evidence>
<feature type="signal peptide" evidence="8">
    <location>
        <begin position="1"/>
        <end position="23"/>
    </location>
</feature>
<dbReference type="PANTHER" id="PTHR43806:SF58">
    <property type="entry name" value="ALKALINE PROTEASE 1-RELATED"/>
    <property type="match status" value="1"/>
</dbReference>
<dbReference type="InterPro" id="IPR050131">
    <property type="entry name" value="Peptidase_S8_subtilisin-like"/>
</dbReference>
<dbReference type="Gene3D" id="3.40.50.200">
    <property type="entry name" value="Peptidase S8/S53 domain"/>
    <property type="match status" value="1"/>
</dbReference>
<organism evidence="11 12">
    <name type="scientific">Podospora australis</name>
    <dbReference type="NCBI Taxonomy" id="1536484"/>
    <lineage>
        <taxon>Eukaryota</taxon>
        <taxon>Fungi</taxon>
        <taxon>Dikarya</taxon>
        <taxon>Ascomycota</taxon>
        <taxon>Pezizomycotina</taxon>
        <taxon>Sordariomycetes</taxon>
        <taxon>Sordariomycetidae</taxon>
        <taxon>Sordariales</taxon>
        <taxon>Podosporaceae</taxon>
        <taxon>Podospora</taxon>
    </lineage>
</organism>
<dbReference type="Pfam" id="PF00082">
    <property type="entry name" value="Peptidase_S8"/>
    <property type="match status" value="1"/>
</dbReference>
<dbReference type="InterPro" id="IPR034193">
    <property type="entry name" value="PCSK9_ProteinaseK-like"/>
</dbReference>
<dbReference type="Proteomes" id="UP001302126">
    <property type="component" value="Unassembled WGS sequence"/>
</dbReference>
<dbReference type="FunFam" id="3.40.50.200:FF:000007">
    <property type="entry name" value="Subtilisin-like serine protease"/>
    <property type="match status" value="1"/>
</dbReference>
<dbReference type="PRINTS" id="PR00723">
    <property type="entry name" value="SUBTILISIN"/>
</dbReference>
<keyword evidence="3 8" id="KW-0732">Signal</keyword>
<feature type="active site" description="Charge relay system" evidence="6">
    <location>
        <position position="204"/>
    </location>
</feature>
<dbReference type="CDD" id="cd04077">
    <property type="entry name" value="Peptidases_S8_PCSK9_ProteinaseK_like"/>
    <property type="match status" value="1"/>
</dbReference>
<dbReference type="InterPro" id="IPR023827">
    <property type="entry name" value="Peptidase_S8_Asp-AS"/>
</dbReference>
<evidence type="ECO:0000256" key="6">
    <source>
        <dbReference type="PROSITE-ProRule" id="PRU01240"/>
    </source>
</evidence>
<dbReference type="GO" id="GO:0005576">
    <property type="term" value="C:extracellular region"/>
    <property type="evidence" value="ECO:0007669"/>
    <property type="project" value="UniProtKB-ARBA"/>
</dbReference>
<evidence type="ECO:0000256" key="8">
    <source>
        <dbReference type="SAM" id="SignalP"/>
    </source>
</evidence>
<dbReference type="InterPro" id="IPR037045">
    <property type="entry name" value="S8pro/Inhibitor_I9_sf"/>
</dbReference>
<dbReference type="PANTHER" id="PTHR43806">
    <property type="entry name" value="PEPTIDASE S8"/>
    <property type="match status" value="1"/>
</dbReference>
<evidence type="ECO:0000256" key="1">
    <source>
        <dbReference type="ARBA" id="ARBA00011073"/>
    </source>
</evidence>
<keyword evidence="5 6" id="KW-0720">Serine protease</keyword>
<gene>
    <name evidence="11" type="ORF">QBC35DRAFT_556034</name>
</gene>
<dbReference type="InterPro" id="IPR000209">
    <property type="entry name" value="Peptidase_S8/S53_dom"/>
</dbReference>
<dbReference type="InterPro" id="IPR036852">
    <property type="entry name" value="Peptidase_S8/S53_dom_sf"/>
</dbReference>
<dbReference type="SUPFAM" id="SSF52743">
    <property type="entry name" value="Subtilisin-like"/>
    <property type="match status" value="1"/>
</dbReference>
<evidence type="ECO:0000256" key="4">
    <source>
        <dbReference type="ARBA" id="ARBA00022801"/>
    </source>
</evidence>
<evidence type="ECO:0000313" key="11">
    <source>
        <dbReference type="EMBL" id="KAK4185612.1"/>
    </source>
</evidence>
<dbReference type="GO" id="GO:0004252">
    <property type="term" value="F:serine-type endopeptidase activity"/>
    <property type="evidence" value="ECO:0007669"/>
    <property type="project" value="UniProtKB-UniRule"/>
</dbReference>
<feature type="active site" description="Charge relay system" evidence="6">
    <location>
        <position position="360"/>
    </location>
</feature>
<comment type="caution">
    <text evidence="11">The sequence shown here is derived from an EMBL/GenBank/DDBJ whole genome shotgun (WGS) entry which is preliminary data.</text>
</comment>
<name>A0AAN6WSH1_9PEZI</name>
<feature type="active site" description="Charge relay system" evidence="6">
    <location>
        <position position="171"/>
    </location>
</feature>
<dbReference type="PROSITE" id="PS00138">
    <property type="entry name" value="SUBTILASE_SER"/>
    <property type="match status" value="1"/>
</dbReference>
<dbReference type="InterPro" id="IPR022398">
    <property type="entry name" value="Peptidase_S8_His-AS"/>
</dbReference>
<dbReference type="InterPro" id="IPR015500">
    <property type="entry name" value="Peptidase_S8_subtilisin-rel"/>
</dbReference>
<proteinExistence type="inferred from homology"/>